<evidence type="ECO:0000256" key="1">
    <source>
        <dbReference type="SAM" id="MobiDB-lite"/>
    </source>
</evidence>
<reference evidence="4 5" key="1">
    <citation type="journal article" date="2022" name="Syst. Appl. Microbiol.">
        <title>Natronocalculus amylovorans gen. nov., sp. nov., and Natranaeroarchaeum aerophilus sp. nov., dominant culturable amylolytic natronoarchaea from hypersaline soda lakes in southwestern Siberia.</title>
        <authorList>
            <person name="Sorokin D.Y."/>
            <person name="Elcheninov A.G."/>
            <person name="Khizhniak T.V."/>
            <person name="Koenen M."/>
            <person name="Bale N.J."/>
            <person name="Damste J.S.S."/>
            <person name="Kublanov I.V."/>
        </authorList>
    </citation>
    <scope>NUCLEOTIDE SEQUENCE [LARGE SCALE GENOMIC DNA]</scope>
    <source>
        <strain evidence="4 5">AArc-St1-1</strain>
    </source>
</reference>
<dbReference type="Pfam" id="PF26293">
    <property type="entry name" value="DUF7855_C"/>
    <property type="match status" value="1"/>
</dbReference>
<dbReference type="EMBL" id="JAKRVY010000001">
    <property type="protein sequence ID" value="MCL9812166.1"/>
    <property type="molecule type" value="Genomic_DNA"/>
</dbReference>
<comment type="caution">
    <text evidence="4">The sequence shown here is derived from an EMBL/GenBank/DDBJ whole genome shotgun (WGS) entry which is preliminary data.</text>
</comment>
<evidence type="ECO:0000313" key="5">
    <source>
        <dbReference type="Proteomes" id="UP001202674"/>
    </source>
</evidence>
<feature type="domain" description="DUF7855" evidence="2">
    <location>
        <begin position="1"/>
        <end position="64"/>
    </location>
</feature>
<organism evidence="4 5">
    <name type="scientific">Natranaeroarchaeum aerophilus</name>
    <dbReference type="NCBI Taxonomy" id="2917711"/>
    <lineage>
        <taxon>Archaea</taxon>
        <taxon>Methanobacteriati</taxon>
        <taxon>Methanobacteriota</taxon>
        <taxon>Stenosarchaea group</taxon>
        <taxon>Halobacteria</taxon>
        <taxon>Halobacteriales</taxon>
        <taxon>Natronoarchaeaceae</taxon>
        <taxon>Natranaeroarchaeum</taxon>
    </lineage>
</organism>
<protein>
    <submittedName>
        <fullName evidence="4">Uncharacterized protein</fullName>
    </submittedName>
</protein>
<feature type="domain" description="DUF7855" evidence="3">
    <location>
        <begin position="66"/>
        <end position="112"/>
    </location>
</feature>
<proteinExistence type="predicted"/>
<evidence type="ECO:0000313" key="4">
    <source>
        <dbReference type="EMBL" id="MCL9812166.1"/>
    </source>
</evidence>
<keyword evidence="5" id="KW-1185">Reference proteome</keyword>
<sequence>MILVVTYSIGARQTLRNVCSAHEETIARRLGRAVLFEETELGAFLALRLREKHGCDVQVERTRPFNEFSLVPESVREAAQAYEARSTPSTSYAKFQSGTEHPHPRDLHGQELTE</sequence>
<dbReference type="Pfam" id="PF25253">
    <property type="entry name" value="DUF7855"/>
    <property type="match status" value="1"/>
</dbReference>
<dbReference type="RefSeq" id="WP_250593698.1">
    <property type="nucleotide sequence ID" value="NZ_JAKRVY010000001.1"/>
</dbReference>
<gene>
    <name evidence="4" type="ORF">AArcSt11_00680</name>
</gene>
<evidence type="ECO:0000259" key="3">
    <source>
        <dbReference type="Pfam" id="PF26293"/>
    </source>
</evidence>
<name>A0AAE3FND4_9EURY</name>
<dbReference type="InterPro" id="IPR058577">
    <property type="entry name" value="DUF7855_C"/>
</dbReference>
<accession>A0AAE3FND4</accession>
<dbReference type="Proteomes" id="UP001202674">
    <property type="component" value="Unassembled WGS sequence"/>
</dbReference>
<dbReference type="InterPro" id="IPR057177">
    <property type="entry name" value="DUF7855_N"/>
</dbReference>
<feature type="region of interest" description="Disordered" evidence="1">
    <location>
        <begin position="79"/>
        <end position="114"/>
    </location>
</feature>
<feature type="compositionally biased region" description="Polar residues" evidence="1">
    <location>
        <begin position="86"/>
        <end position="99"/>
    </location>
</feature>
<dbReference type="AlphaFoldDB" id="A0AAE3FND4"/>
<evidence type="ECO:0000259" key="2">
    <source>
        <dbReference type="Pfam" id="PF25253"/>
    </source>
</evidence>
<feature type="compositionally biased region" description="Basic and acidic residues" evidence="1">
    <location>
        <begin position="100"/>
        <end position="114"/>
    </location>
</feature>